<feature type="compositionally biased region" description="Low complexity" evidence="1">
    <location>
        <begin position="314"/>
        <end position="326"/>
    </location>
</feature>
<dbReference type="OrthoDB" id="5124088at2"/>
<evidence type="ECO:0000313" key="3">
    <source>
        <dbReference type="Proteomes" id="UP000189796"/>
    </source>
</evidence>
<name>A0A1M5NCU8_9BRAD</name>
<feature type="region of interest" description="Disordered" evidence="1">
    <location>
        <begin position="284"/>
        <end position="397"/>
    </location>
</feature>
<feature type="compositionally biased region" description="Polar residues" evidence="1">
    <location>
        <begin position="336"/>
        <end position="348"/>
    </location>
</feature>
<evidence type="ECO:0000256" key="1">
    <source>
        <dbReference type="SAM" id="MobiDB-lite"/>
    </source>
</evidence>
<dbReference type="EMBL" id="LT670817">
    <property type="protein sequence ID" value="SHG87292.1"/>
    <property type="molecule type" value="Genomic_DNA"/>
</dbReference>
<proteinExistence type="predicted"/>
<reference evidence="2 3" key="1">
    <citation type="submission" date="2016-11" db="EMBL/GenBank/DDBJ databases">
        <authorList>
            <person name="Jaros S."/>
            <person name="Januszkiewicz K."/>
            <person name="Wedrychowicz H."/>
        </authorList>
    </citation>
    <scope>NUCLEOTIDE SEQUENCE [LARGE SCALE GENOMIC DNA]</scope>
    <source>
        <strain evidence="2 3">GAS138</strain>
    </source>
</reference>
<evidence type="ECO:0000313" key="2">
    <source>
        <dbReference type="EMBL" id="SHG87292.1"/>
    </source>
</evidence>
<dbReference type="AlphaFoldDB" id="A0A1M5NCU8"/>
<feature type="compositionally biased region" description="Basic and acidic residues" evidence="1">
    <location>
        <begin position="373"/>
        <end position="385"/>
    </location>
</feature>
<gene>
    <name evidence="2" type="ORF">SAMN05443248_2938</name>
</gene>
<protein>
    <submittedName>
        <fullName evidence="2">Uncharacterized protein</fullName>
    </submittedName>
</protein>
<organism evidence="2 3">
    <name type="scientific">Bradyrhizobium erythrophlei</name>
    <dbReference type="NCBI Taxonomy" id="1437360"/>
    <lineage>
        <taxon>Bacteria</taxon>
        <taxon>Pseudomonadati</taxon>
        <taxon>Pseudomonadota</taxon>
        <taxon>Alphaproteobacteria</taxon>
        <taxon>Hyphomicrobiales</taxon>
        <taxon>Nitrobacteraceae</taxon>
        <taxon>Bradyrhizobium</taxon>
    </lineage>
</organism>
<dbReference type="RefSeq" id="WP_079601863.1">
    <property type="nucleotide sequence ID" value="NZ_LT670817.1"/>
</dbReference>
<accession>A0A1M5NCU8</accession>
<dbReference type="Proteomes" id="UP000189796">
    <property type="component" value="Chromosome I"/>
</dbReference>
<sequence length="414" mass="45235">MNFVDQRSRVADLEAFAGTSPVANNLPVAAASTMPADRVFGAQPMKIKRDPENIFKQIRIEAAAAGENFYYRFPVRAKIKDPETGKETWGTDYIEGPTIKCANSVSRLFGNCDVDCRVLDVGSHWVFHARFMDLETGYSLTRPFQQRKNQGSVRGDSGRQEDIAFQIGTSKAIRNVITNALELYTTFAWQEAKDAIIEKVGKKLPFYKEKVAERLKELNIDISRVEAVRGRPLASWLATDVAKTIAELQAINDGMATADETFPPKETKTDSETGEVLNNFASTTTEGAAATDDAETKTNAPAADKQQAQGSQPAETGPHATAGATEGAEKGDGGNVPSNASAPSTTNGPKDPANDAEYDAYATKWIAEQIDPEEPRARWAREKNMRNKANVSPETRDRLETAVKAKVAELKKKS</sequence>